<protein>
    <submittedName>
        <fullName evidence="1">Uncharacterized protein</fullName>
    </submittedName>
</protein>
<evidence type="ECO:0000313" key="2">
    <source>
        <dbReference type="Proteomes" id="UP001479436"/>
    </source>
</evidence>
<proteinExistence type="predicted"/>
<sequence>MPVQAITETISCFQQLMPNKFTGSDVLQHLSEFNEVCDILEITDKKKIQLFLIISENQISKELRTLNCFKIKSLATPLWTDAEKAILKEFQQDEDLPTLNDLEIAYNLSIALAYCIRNYEAVASNINSNIGILKHYKRNYLILICPRK</sequence>
<name>A0ABR2VLZ4_9FUNG</name>
<organism evidence="1 2">
    <name type="scientific">Basidiobolus ranarum</name>
    <dbReference type="NCBI Taxonomy" id="34480"/>
    <lineage>
        <taxon>Eukaryota</taxon>
        <taxon>Fungi</taxon>
        <taxon>Fungi incertae sedis</taxon>
        <taxon>Zoopagomycota</taxon>
        <taxon>Entomophthoromycotina</taxon>
        <taxon>Basidiobolomycetes</taxon>
        <taxon>Basidiobolales</taxon>
        <taxon>Basidiobolaceae</taxon>
        <taxon>Basidiobolus</taxon>
    </lineage>
</organism>
<keyword evidence="2" id="KW-1185">Reference proteome</keyword>
<gene>
    <name evidence="1" type="ORF">K7432_016352</name>
</gene>
<dbReference type="Proteomes" id="UP001479436">
    <property type="component" value="Unassembled WGS sequence"/>
</dbReference>
<comment type="caution">
    <text evidence="1">The sequence shown here is derived from an EMBL/GenBank/DDBJ whole genome shotgun (WGS) entry which is preliminary data.</text>
</comment>
<reference evidence="1 2" key="1">
    <citation type="submission" date="2023-04" db="EMBL/GenBank/DDBJ databases">
        <title>Genome of Basidiobolus ranarum AG-B5.</title>
        <authorList>
            <person name="Stajich J.E."/>
            <person name="Carter-House D."/>
            <person name="Gryganskyi A."/>
        </authorList>
    </citation>
    <scope>NUCLEOTIDE SEQUENCE [LARGE SCALE GENOMIC DNA]</scope>
    <source>
        <strain evidence="1 2">AG-B5</strain>
    </source>
</reference>
<accession>A0ABR2VLZ4</accession>
<evidence type="ECO:0000313" key="1">
    <source>
        <dbReference type="EMBL" id="KAK9679225.1"/>
    </source>
</evidence>
<dbReference type="EMBL" id="JASJQH010009522">
    <property type="protein sequence ID" value="KAK9679225.1"/>
    <property type="molecule type" value="Genomic_DNA"/>
</dbReference>